<proteinExistence type="predicted"/>
<keyword evidence="4" id="KW-1185">Reference proteome</keyword>
<dbReference type="CDD" id="cd00085">
    <property type="entry name" value="HNHc"/>
    <property type="match status" value="1"/>
</dbReference>
<evidence type="ECO:0000313" key="4">
    <source>
        <dbReference type="Proteomes" id="UP001500013"/>
    </source>
</evidence>
<protein>
    <submittedName>
        <fullName evidence="3">HNH endonuclease signature motif containing protein</fullName>
    </submittedName>
</protein>
<accession>A0ABN2RX57</accession>
<feature type="compositionally biased region" description="Low complexity" evidence="2">
    <location>
        <begin position="490"/>
        <end position="507"/>
    </location>
</feature>
<keyword evidence="3" id="KW-0378">Hydrolase</keyword>
<sequence length="517" mass="54905">MPFLDTGRPPSESGSDDRALERIRWILESNGARAAAAEGRRREPASLHDAADAVLSQIERLEIRKARLEGELVDAYAALHSIEERHLAQTPTRSPVPLSADQVAAQEISWATGVGAGEVSRRLELATAPRRHRVLRERLRAGGVSLYRALRIVAETRTLDDDVIPDLEATVLAPAPDGSVASQRLFASRLQRCVRSAEGRSHEERRRSAALRRGVHGRVCEDGMGTFTVVAPAERVVGVLDRVDALARAARAAGDERTLDQLRSDFLCDLVLFGVVPPAGRGPVASSAGAAAASPGGDPGSVPGSASAGLLAGAPPAVVRIVVPFEVAAGSSDAACELPGHGWVTAAHARQIMTAPGSVWQRLAVDGETGRALGLSTDRYRPTAEMVEHVRAVDGVCRAPGCQVPAERCDWDHLVPWPHGPTRVSNGDSLSRGCHNGKTAGAWRVERVADQGISWTTPAGRDYVTYPKDWREALSDPGSESPELEVMTEGRSPGPVPSVGDPPHGSSQTPDDDPPPF</sequence>
<keyword evidence="1" id="KW-0175">Coiled coil</keyword>
<dbReference type="GO" id="GO:0004519">
    <property type="term" value="F:endonuclease activity"/>
    <property type="evidence" value="ECO:0007669"/>
    <property type="project" value="UniProtKB-KW"/>
</dbReference>
<keyword evidence="3" id="KW-0540">Nuclease</keyword>
<feature type="region of interest" description="Disordered" evidence="2">
    <location>
        <begin position="472"/>
        <end position="517"/>
    </location>
</feature>
<gene>
    <name evidence="3" type="ORF">GCM10009817_15980</name>
</gene>
<comment type="caution">
    <text evidence="3">The sequence shown here is derived from an EMBL/GenBank/DDBJ whole genome shotgun (WGS) entry which is preliminary data.</text>
</comment>
<organism evidence="3 4">
    <name type="scientific">Terrabacter lapilli</name>
    <dbReference type="NCBI Taxonomy" id="436231"/>
    <lineage>
        <taxon>Bacteria</taxon>
        <taxon>Bacillati</taxon>
        <taxon>Actinomycetota</taxon>
        <taxon>Actinomycetes</taxon>
        <taxon>Micrococcales</taxon>
        <taxon>Intrasporangiaceae</taxon>
        <taxon>Terrabacter</taxon>
    </lineage>
</organism>
<name>A0ABN2RX57_9MICO</name>
<evidence type="ECO:0000256" key="2">
    <source>
        <dbReference type="SAM" id="MobiDB-lite"/>
    </source>
</evidence>
<dbReference type="EMBL" id="BAAAPU010000007">
    <property type="protein sequence ID" value="GAA1976502.1"/>
    <property type="molecule type" value="Genomic_DNA"/>
</dbReference>
<dbReference type="InterPro" id="IPR003615">
    <property type="entry name" value="HNH_nuc"/>
</dbReference>
<keyword evidence="3" id="KW-0255">Endonuclease</keyword>
<feature type="coiled-coil region" evidence="1">
    <location>
        <begin position="51"/>
        <end position="85"/>
    </location>
</feature>
<dbReference type="RefSeq" id="WP_344060239.1">
    <property type="nucleotide sequence ID" value="NZ_BAAAPU010000007.1"/>
</dbReference>
<evidence type="ECO:0000313" key="3">
    <source>
        <dbReference type="EMBL" id="GAA1976502.1"/>
    </source>
</evidence>
<reference evidence="3 4" key="1">
    <citation type="journal article" date="2019" name="Int. J. Syst. Evol. Microbiol.">
        <title>The Global Catalogue of Microorganisms (GCM) 10K type strain sequencing project: providing services to taxonomists for standard genome sequencing and annotation.</title>
        <authorList>
            <consortium name="The Broad Institute Genomics Platform"/>
            <consortium name="The Broad Institute Genome Sequencing Center for Infectious Disease"/>
            <person name="Wu L."/>
            <person name="Ma J."/>
        </authorList>
    </citation>
    <scope>NUCLEOTIDE SEQUENCE [LARGE SCALE GENOMIC DNA]</scope>
    <source>
        <strain evidence="3 4">JCM 15628</strain>
    </source>
</reference>
<evidence type="ECO:0000256" key="1">
    <source>
        <dbReference type="SAM" id="Coils"/>
    </source>
</evidence>
<dbReference type="Proteomes" id="UP001500013">
    <property type="component" value="Unassembled WGS sequence"/>
</dbReference>